<dbReference type="SUPFAM" id="SSF46600">
    <property type="entry name" value="C-terminal UvrC-binding domain of UvrB"/>
    <property type="match status" value="1"/>
</dbReference>
<comment type="caution">
    <text evidence="2">The sequence shown here is derived from an EMBL/GenBank/DDBJ whole genome shotgun (WGS) entry which is preliminary data.</text>
</comment>
<dbReference type="EMBL" id="QOCW01000030">
    <property type="protein sequence ID" value="RBW67725.1"/>
    <property type="molecule type" value="Genomic_DNA"/>
</dbReference>
<dbReference type="GO" id="GO:0046870">
    <property type="term" value="F:cadmium ion binding"/>
    <property type="evidence" value="ECO:0007669"/>
    <property type="project" value="TreeGrafter"/>
</dbReference>
<dbReference type="PROSITE" id="PS50151">
    <property type="entry name" value="UVR"/>
    <property type="match status" value="1"/>
</dbReference>
<organism evidence="2 3">
    <name type="scientific">Bacillus taeanensis</name>
    <dbReference type="NCBI Taxonomy" id="273032"/>
    <lineage>
        <taxon>Bacteria</taxon>
        <taxon>Bacillati</taxon>
        <taxon>Bacillota</taxon>
        <taxon>Bacilli</taxon>
        <taxon>Bacillales</taxon>
        <taxon>Bacillaceae</taxon>
        <taxon>Bacillus</taxon>
    </lineage>
</organism>
<dbReference type="InterPro" id="IPR025542">
    <property type="entry name" value="YacH"/>
</dbReference>
<dbReference type="GO" id="GO:0050897">
    <property type="term" value="F:cobalt ion binding"/>
    <property type="evidence" value="ECO:0007669"/>
    <property type="project" value="TreeGrafter"/>
</dbReference>
<gene>
    <name evidence="2" type="ORF">DS031_20215</name>
</gene>
<keyword evidence="3" id="KW-1185">Reference proteome</keyword>
<name>A0A366XRH2_9BACI</name>
<dbReference type="AlphaFoldDB" id="A0A366XRH2"/>
<dbReference type="GO" id="GO:0008270">
    <property type="term" value="F:zinc ion binding"/>
    <property type="evidence" value="ECO:0007669"/>
    <property type="project" value="TreeGrafter"/>
</dbReference>
<dbReference type="RefSeq" id="WP_113808005.1">
    <property type="nucleotide sequence ID" value="NZ_QOCW01000030.1"/>
</dbReference>
<evidence type="ECO:0000259" key="1">
    <source>
        <dbReference type="PROSITE" id="PS50151"/>
    </source>
</evidence>
<accession>A0A366XRH2</accession>
<dbReference type="PIRSF" id="PIRSF015034">
    <property type="entry name" value="YacH"/>
    <property type="match status" value="1"/>
</dbReference>
<proteinExistence type="predicted"/>
<dbReference type="Gene3D" id="4.10.860.10">
    <property type="entry name" value="UVR domain"/>
    <property type="match status" value="1"/>
</dbReference>
<feature type="domain" description="UVR" evidence="1">
    <location>
        <begin position="136"/>
        <end position="171"/>
    </location>
</feature>
<dbReference type="GO" id="GO:1990170">
    <property type="term" value="P:stress response to cadmium ion"/>
    <property type="evidence" value="ECO:0007669"/>
    <property type="project" value="TreeGrafter"/>
</dbReference>
<dbReference type="InterPro" id="IPR036876">
    <property type="entry name" value="UVR_dom_sf"/>
</dbReference>
<evidence type="ECO:0000313" key="2">
    <source>
        <dbReference type="EMBL" id="RBW67725.1"/>
    </source>
</evidence>
<evidence type="ECO:0000313" key="3">
    <source>
        <dbReference type="Proteomes" id="UP000253314"/>
    </source>
</evidence>
<dbReference type="Proteomes" id="UP000253314">
    <property type="component" value="Unassembled WGS sequence"/>
</dbReference>
<sequence>MECQECHQRPASLHFTKIINGEKTEMHLCEQCAKEKGDVLPGPNSFSIHNLLSGLLNFEQSVTEAPHTGFKKSQPLHCSKCNMTYQQFAEIGRFGCSHCYKAFNHKLDPVLKKVHGGNTTHSGKIPKRGGYDIQRQKKIRTLRERMQTHITNEEFEKAAEIRDQIRIIENSESSKEE</sequence>
<dbReference type="PANTHER" id="PTHR38430:SF1">
    <property type="entry name" value="PROTEIN-ARGININE KINASE ACTIVATOR PROTEIN"/>
    <property type="match status" value="1"/>
</dbReference>
<dbReference type="OrthoDB" id="9788704at2"/>
<dbReference type="GO" id="GO:0005507">
    <property type="term" value="F:copper ion binding"/>
    <property type="evidence" value="ECO:0007669"/>
    <property type="project" value="TreeGrafter"/>
</dbReference>
<protein>
    <recommendedName>
        <fullName evidence="1">UVR domain-containing protein</fullName>
    </recommendedName>
</protein>
<dbReference type="InterPro" id="IPR001943">
    <property type="entry name" value="UVR_dom"/>
</dbReference>
<dbReference type="Pfam" id="PF02151">
    <property type="entry name" value="UVR"/>
    <property type="match status" value="1"/>
</dbReference>
<dbReference type="PANTHER" id="PTHR38430">
    <property type="entry name" value="PROTEIN-ARGININE KINASE ACTIVATOR PROTEIN"/>
    <property type="match status" value="1"/>
</dbReference>
<reference evidence="2 3" key="1">
    <citation type="submission" date="2018-07" db="EMBL/GenBank/DDBJ databases">
        <title>Lottiidibacillus patelloidae gen. nov., sp. nov., isolated from the intestinal tract of a marine limpet and the reclassification of B. taeanensis BH030017T, B. algicola KMM 3737T and B. hwajinpoensis SW-72T as genus Lottiidibacillus.</title>
        <authorList>
            <person name="Liu R."/>
            <person name="Huang Z."/>
        </authorList>
    </citation>
    <scope>NUCLEOTIDE SEQUENCE [LARGE SCALE GENOMIC DNA]</scope>
    <source>
        <strain evidence="2 3">BH030017</strain>
    </source>
</reference>
<dbReference type="GO" id="GO:1990169">
    <property type="term" value="P:stress response to copper ion"/>
    <property type="evidence" value="ECO:0007669"/>
    <property type="project" value="TreeGrafter"/>
</dbReference>